<dbReference type="PANTHER" id="PTHR31087">
    <property type="match status" value="1"/>
</dbReference>
<reference evidence="2 3" key="1">
    <citation type="submission" date="2018-09" db="EMBL/GenBank/DDBJ databases">
        <title>A high-quality reference genome of wild soybean provides a powerful tool to mine soybean genomes.</title>
        <authorList>
            <person name="Xie M."/>
            <person name="Chung C.Y.L."/>
            <person name="Li M.-W."/>
            <person name="Wong F.-L."/>
            <person name="Chan T.-F."/>
            <person name="Lam H.-M."/>
        </authorList>
    </citation>
    <scope>NUCLEOTIDE SEQUENCE [LARGE SCALE GENOMIC DNA]</scope>
    <source>
        <strain evidence="3">cv. W05</strain>
        <tissue evidence="2">Hypocotyl of etiolated seedlings</tissue>
    </source>
</reference>
<accession>A0A445FVU5</accession>
<proteinExistence type="inferred from homology"/>
<dbReference type="AlphaFoldDB" id="A0A445FVU5"/>
<dbReference type="SUPFAM" id="SSF54518">
    <property type="entry name" value="Tubby C-terminal domain-like"/>
    <property type="match status" value="1"/>
</dbReference>
<evidence type="ECO:0000313" key="3">
    <source>
        <dbReference type="Proteomes" id="UP000289340"/>
    </source>
</evidence>
<dbReference type="EMBL" id="QZWG01000018">
    <property type="protein sequence ID" value="RZB52986.1"/>
    <property type="molecule type" value="Genomic_DNA"/>
</dbReference>
<dbReference type="Gene3D" id="2.40.160.200">
    <property type="entry name" value="LURP1-related"/>
    <property type="match status" value="1"/>
</dbReference>
<dbReference type="PANTHER" id="PTHR31087:SF58">
    <property type="entry name" value="OS07G0230700 PROTEIN"/>
    <property type="match status" value="1"/>
</dbReference>
<evidence type="ECO:0000256" key="1">
    <source>
        <dbReference type="ARBA" id="ARBA00005437"/>
    </source>
</evidence>
<dbReference type="InterPro" id="IPR038595">
    <property type="entry name" value="LOR_sf"/>
</dbReference>
<organism evidence="2 3">
    <name type="scientific">Glycine soja</name>
    <name type="common">Wild soybean</name>
    <dbReference type="NCBI Taxonomy" id="3848"/>
    <lineage>
        <taxon>Eukaryota</taxon>
        <taxon>Viridiplantae</taxon>
        <taxon>Streptophyta</taxon>
        <taxon>Embryophyta</taxon>
        <taxon>Tracheophyta</taxon>
        <taxon>Spermatophyta</taxon>
        <taxon>Magnoliopsida</taxon>
        <taxon>eudicotyledons</taxon>
        <taxon>Gunneridae</taxon>
        <taxon>Pentapetalae</taxon>
        <taxon>rosids</taxon>
        <taxon>fabids</taxon>
        <taxon>Fabales</taxon>
        <taxon>Fabaceae</taxon>
        <taxon>Papilionoideae</taxon>
        <taxon>50 kb inversion clade</taxon>
        <taxon>NPAAA clade</taxon>
        <taxon>indigoferoid/millettioid clade</taxon>
        <taxon>Phaseoleae</taxon>
        <taxon>Glycine</taxon>
        <taxon>Glycine subgen. Soja</taxon>
    </lineage>
</organism>
<protein>
    <submittedName>
        <fullName evidence="2">Protein LURP-one-related 15</fullName>
    </submittedName>
</protein>
<comment type="caution">
    <text evidence="2">The sequence shown here is derived from an EMBL/GenBank/DDBJ whole genome shotgun (WGS) entry which is preliminary data.</text>
</comment>
<name>A0A445FVU5_GLYSO</name>
<gene>
    <name evidence="2" type="ORF">D0Y65_049159</name>
</gene>
<sequence length="311" mass="35696">MENQFPVISDSYCVPYLINLRINTEKGITYDANNVCHFYIKDKLFTLHKRRVLCDNQGNPIVTLYKKRMTLHGRCQVFRGNKSKDSSQLLFSVKRSAMIPSGMINLEVFLANNQRESACDFRVNVCRDKRSCTVYAGESPRIVATMDNNDGFNVLVYPHADYAFIVALLMIVSEMKHYFDEMVYLAAGMAPLGVVSQPILRQESDVRAHGCIFHGRKMCEVATNVYSRKTSEKPERMLRNFTDYLTMEVKYLEAVKRRLHATKQWSPNKIRGQLVIIAPFNSCILVLVVVSPCKARSPEQISVFQKVLHMF</sequence>
<dbReference type="InterPro" id="IPR007612">
    <property type="entry name" value="LOR"/>
</dbReference>
<evidence type="ECO:0000313" key="2">
    <source>
        <dbReference type="EMBL" id="RZB52986.1"/>
    </source>
</evidence>
<dbReference type="Proteomes" id="UP000289340">
    <property type="component" value="Chromosome 18"/>
</dbReference>
<keyword evidence="3" id="KW-1185">Reference proteome</keyword>
<dbReference type="InterPro" id="IPR025659">
    <property type="entry name" value="Tubby-like_C"/>
</dbReference>
<comment type="similarity">
    <text evidence="1">Belongs to the LOR family.</text>
</comment>
<dbReference type="Pfam" id="PF04525">
    <property type="entry name" value="LOR"/>
    <property type="match status" value="1"/>
</dbReference>